<feature type="transmembrane region" description="Helical" evidence="5">
    <location>
        <begin position="248"/>
        <end position="266"/>
    </location>
</feature>
<comment type="subcellular location">
    <subcellularLocation>
        <location evidence="1">Membrane</location>
        <topology evidence="1">Multi-pass membrane protein</topology>
    </subcellularLocation>
</comment>
<comment type="caution">
    <text evidence="6">The sequence shown here is derived from an EMBL/GenBank/DDBJ whole genome shotgun (WGS) entry which is preliminary data.</text>
</comment>
<dbReference type="RefSeq" id="WP_345511578.1">
    <property type="nucleotide sequence ID" value="NZ_BAAAXD010000012.1"/>
</dbReference>
<name>A0ABV5RP87_9ACTN</name>
<feature type="transmembrane region" description="Helical" evidence="5">
    <location>
        <begin position="222"/>
        <end position="242"/>
    </location>
</feature>
<dbReference type="Proteomes" id="UP001589710">
    <property type="component" value="Unassembled WGS sequence"/>
</dbReference>
<keyword evidence="2 5" id="KW-0812">Transmembrane</keyword>
<evidence type="ECO:0000313" key="7">
    <source>
        <dbReference type="Proteomes" id="UP001589710"/>
    </source>
</evidence>
<feature type="transmembrane region" description="Helical" evidence="5">
    <location>
        <begin position="180"/>
        <end position="201"/>
    </location>
</feature>
<keyword evidence="3 5" id="KW-1133">Transmembrane helix</keyword>
<evidence type="ECO:0000256" key="5">
    <source>
        <dbReference type="SAM" id="Phobius"/>
    </source>
</evidence>
<sequence>MNHTFRAPPVSASAPAAVPSAAPRLGRVAVALFLSAHPAPALAVSALITALAVAAGRDASGSCLVALALLTGQLSVGWSNDRIDIARDTAANRRDKPLVDGAVKARTVAVAACVALVLCVPLSLANGAAAGGAHLIGVAAAWSYNLGLKRTRLSWLPYAVAFGLLPAFVTLALPGHPWPAATPVVAGALLGVGAHFTNVLPDIDADLATDVRGLPQRLGRRRTRTVAAFALLAASAVLVLGPPGPPDATSWTGLVVTGILAVAVCLPLRSAPESRLPFLATLGLAGMDIALLLLHGAALG</sequence>
<feature type="transmembrane region" description="Helical" evidence="5">
    <location>
        <begin position="155"/>
        <end position="174"/>
    </location>
</feature>
<protein>
    <submittedName>
        <fullName evidence="6">UbiA family prenyltransferase</fullName>
    </submittedName>
</protein>
<organism evidence="6 7">
    <name type="scientific">Streptomyces yanii</name>
    <dbReference type="NCBI Taxonomy" id="78510"/>
    <lineage>
        <taxon>Bacteria</taxon>
        <taxon>Bacillati</taxon>
        <taxon>Actinomycetota</taxon>
        <taxon>Actinomycetes</taxon>
        <taxon>Kitasatosporales</taxon>
        <taxon>Streptomycetaceae</taxon>
        <taxon>Streptomyces</taxon>
    </lineage>
</organism>
<gene>
    <name evidence="6" type="ORF">ACFFTL_47525</name>
</gene>
<evidence type="ECO:0000256" key="4">
    <source>
        <dbReference type="ARBA" id="ARBA00023136"/>
    </source>
</evidence>
<dbReference type="Gene3D" id="1.10.357.140">
    <property type="entry name" value="UbiA prenyltransferase"/>
    <property type="match status" value="1"/>
</dbReference>
<accession>A0ABV5RP87</accession>
<keyword evidence="7" id="KW-1185">Reference proteome</keyword>
<evidence type="ECO:0000313" key="6">
    <source>
        <dbReference type="EMBL" id="MFB9579700.1"/>
    </source>
</evidence>
<feature type="transmembrane region" description="Helical" evidence="5">
    <location>
        <begin position="103"/>
        <end position="124"/>
    </location>
</feature>
<dbReference type="Pfam" id="PF01040">
    <property type="entry name" value="UbiA"/>
    <property type="match status" value="1"/>
</dbReference>
<reference evidence="6 7" key="1">
    <citation type="submission" date="2024-09" db="EMBL/GenBank/DDBJ databases">
        <authorList>
            <person name="Sun Q."/>
            <person name="Mori K."/>
        </authorList>
    </citation>
    <scope>NUCLEOTIDE SEQUENCE [LARGE SCALE GENOMIC DNA]</scope>
    <source>
        <strain evidence="6 7">JCM 3331</strain>
    </source>
</reference>
<dbReference type="InterPro" id="IPR044878">
    <property type="entry name" value="UbiA_sf"/>
</dbReference>
<evidence type="ECO:0000256" key="1">
    <source>
        <dbReference type="ARBA" id="ARBA00004141"/>
    </source>
</evidence>
<evidence type="ECO:0000256" key="3">
    <source>
        <dbReference type="ARBA" id="ARBA00022989"/>
    </source>
</evidence>
<feature type="transmembrane region" description="Helical" evidence="5">
    <location>
        <begin position="130"/>
        <end position="148"/>
    </location>
</feature>
<keyword evidence="4 5" id="KW-0472">Membrane</keyword>
<evidence type="ECO:0000256" key="2">
    <source>
        <dbReference type="ARBA" id="ARBA00022692"/>
    </source>
</evidence>
<feature type="transmembrane region" description="Helical" evidence="5">
    <location>
        <begin position="278"/>
        <end position="298"/>
    </location>
</feature>
<dbReference type="EMBL" id="JBHMCG010000228">
    <property type="protein sequence ID" value="MFB9579700.1"/>
    <property type="molecule type" value="Genomic_DNA"/>
</dbReference>
<proteinExistence type="predicted"/>
<dbReference type="InterPro" id="IPR000537">
    <property type="entry name" value="UbiA_prenyltransferase"/>
</dbReference>